<dbReference type="SUPFAM" id="SSF48695">
    <property type="entry name" value="Multiheme cytochromes"/>
    <property type="match status" value="1"/>
</dbReference>
<proteinExistence type="predicted"/>
<organism evidence="3 4">
    <name type="scientific">Sulfurimicrobium lacus</name>
    <dbReference type="NCBI Taxonomy" id="2715678"/>
    <lineage>
        <taxon>Bacteria</taxon>
        <taxon>Pseudomonadati</taxon>
        <taxon>Pseudomonadota</taxon>
        <taxon>Betaproteobacteria</taxon>
        <taxon>Nitrosomonadales</taxon>
        <taxon>Sulfuricellaceae</taxon>
        <taxon>Sulfurimicrobium</taxon>
    </lineage>
</organism>
<dbReference type="InterPro" id="IPR036280">
    <property type="entry name" value="Multihaem_cyt_sf"/>
</dbReference>
<reference evidence="4" key="1">
    <citation type="submission" date="2020-03" db="EMBL/GenBank/DDBJ databases">
        <title>Complete genome sequence of sulfur-oxidizing bacterium skT11.</title>
        <authorList>
            <person name="Kanda M."/>
            <person name="Kojima H."/>
            <person name="Fukui M."/>
        </authorList>
    </citation>
    <scope>NUCLEOTIDE SEQUENCE [LARGE SCALE GENOMIC DNA]</scope>
    <source>
        <strain evidence="4">skT11</strain>
    </source>
</reference>
<gene>
    <name evidence="3" type="ORF">SKTS_33580</name>
</gene>
<dbReference type="AlphaFoldDB" id="A0A6F8VHQ2"/>
<dbReference type="KEGG" id="slac:SKTS_33580"/>
<accession>A0A6F8VHQ2</accession>
<keyword evidence="4" id="KW-1185">Reference proteome</keyword>
<name>A0A6F8VHQ2_9PROT</name>
<feature type="compositionally biased region" description="Polar residues" evidence="1">
    <location>
        <begin position="155"/>
        <end position="164"/>
    </location>
</feature>
<protein>
    <submittedName>
        <fullName evidence="3">Uncharacterized protein</fullName>
    </submittedName>
</protein>
<evidence type="ECO:0000313" key="4">
    <source>
        <dbReference type="Proteomes" id="UP000502260"/>
    </source>
</evidence>
<feature type="chain" id="PRO_5026138608" evidence="2">
    <location>
        <begin position="32"/>
        <end position="178"/>
    </location>
</feature>
<feature type="signal peptide" evidence="2">
    <location>
        <begin position="1"/>
        <end position="31"/>
    </location>
</feature>
<evidence type="ECO:0000256" key="1">
    <source>
        <dbReference type="SAM" id="MobiDB-lite"/>
    </source>
</evidence>
<dbReference type="RefSeq" id="WP_188200233.1">
    <property type="nucleotide sequence ID" value="NZ_AP022853.1"/>
</dbReference>
<evidence type="ECO:0000313" key="3">
    <source>
        <dbReference type="EMBL" id="BCB28472.1"/>
    </source>
</evidence>
<keyword evidence="2" id="KW-0732">Signal</keyword>
<sequence>MVSLAKLRNMLTWQRGAAIAALLAVSVVAVASADAHEESSSGRVPVPVHPEGKGDKCVRDTAYMKRHHMELLKHHRDETMRNGIRTTEYSLKNCVSCHASKDTNSVLGKNGFCQSCHSYAAVTLDCFECHASKPKATAALNPALGQGLKAGDGSLASNMRQGALTTPVEPKTTGGESK</sequence>
<dbReference type="Proteomes" id="UP000502260">
    <property type="component" value="Chromosome"/>
</dbReference>
<dbReference type="EMBL" id="AP022853">
    <property type="protein sequence ID" value="BCB28472.1"/>
    <property type="molecule type" value="Genomic_DNA"/>
</dbReference>
<evidence type="ECO:0000256" key="2">
    <source>
        <dbReference type="SAM" id="SignalP"/>
    </source>
</evidence>
<feature type="region of interest" description="Disordered" evidence="1">
    <location>
        <begin position="149"/>
        <end position="178"/>
    </location>
</feature>